<evidence type="ECO:0000313" key="1">
    <source>
        <dbReference type="EMBL" id="MBB6051649.1"/>
    </source>
</evidence>
<keyword evidence="2" id="KW-1185">Reference proteome</keyword>
<dbReference type="Proteomes" id="UP000520814">
    <property type="component" value="Unassembled WGS sequence"/>
</dbReference>
<sequence>MQNLPISELVEVHIALTKLQTLIRVAGKPDLLKSIADEARQEMWK</sequence>
<protein>
    <submittedName>
        <fullName evidence="1">Uncharacterized protein</fullName>
    </submittedName>
</protein>
<comment type="caution">
    <text evidence="1">The sequence shown here is derived from an EMBL/GenBank/DDBJ whole genome shotgun (WGS) entry which is preliminary data.</text>
</comment>
<evidence type="ECO:0000313" key="2">
    <source>
        <dbReference type="Proteomes" id="UP000520814"/>
    </source>
</evidence>
<dbReference type="EMBL" id="JACHGW010000003">
    <property type="protein sequence ID" value="MBB6051649.1"/>
    <property type="molecule type" value="Genomic_DNA"/>
</dbReference>
<gene>
    <name evidence="1" type="ORF">HNQ39_003459</name>
</gene>
<name>A0A7W9W6P3_ARMRO</name>
<dbReference type="AlphaFoldDB" id="A0A7W9W6P3"/>
<organism evidence="1 2">
    <name type="scientific">Armatimonas rosea</name>
    <dbReference type="NCBI Taxonomy" id="685828"/>
    <lineage>
        <taxon>Bacteria</taxon>
        <taxon>Bacillati</taxon>
        <taxon>Armatimonadota</taxon>
        <taxon>Armatimonadia</taxon>
        <taxon>Armatimonadales</taxon>
        <taxon>Armatimonadaceae</taxon>
        <taxon>Armatimonas</taxon>
    </lineage>
</organism>
<accession>A0A7W9W6P3</accession>
<dbReference type="RefSeq" id="WP_184199043.1">
    <property type="nucleotide sequence ID" value="NZ_JACHGW010000003.1"/>
</dbReference>
<proteinExistence type="predicted"/>
<reference evidence="1 2" key="1">
    <citation type="submission" date="2020-08" db="EMBL/GenBank/DDBJ databases">
        <title>Genomic Encyclopedia of Type Strains, Phase IV (KMG-IV): sequencing the most valuable type-strain genomes for metagenomic binning, comparative biology and taxonomic classification.</title>
        <authorList>
            <person name="Goeker M."/>
        </authorList>
    </citation>
    <scope>NUCLEOTIDE SEQUENCE [LARGE SCALE GENOMIC DNA]</scope>
    <source>
        <strain evidence="1 2">DSM 23562</strain>
    </source>
</reference>